<evidence type="ECO:0000313" key="1">
    <source>
        <dbReference type="EMBL" id="UOD30890.1"/>
    </source>
</evidence>
<dbReference type="EMBL" id="CP063361">
    <property type="protein sequence ID" value="UOD30890.1"/>
    <property type="molecule type" value="Genomic_DNA"/>
</dbReference>
<reference evidence="1 2" key="1">
    <citation type="submission" date="2020-10" db="EMBL/GenBank/DDBJ databases">
        <title>Genome analysis of Massilia species.</title>
        <authorList>
            <person name="Jung D.-H."/>
        </authorList>
    </citation>
    <scope>NUCLEOTIDE SEQUENCE [LARGE SCALE GENOMIC DNA]</scope>
    <source>
        <strain evidence="2">sipir</strain>
    </source>
</reference>
<protein>
    <submittedName>
        <fullName evidence="1">Uncharacterized protein</fullName>
    </submittedName>
</protein>
<accession>A0ABY4A7Z2</accession>
<dbReference type="Proteomes" id="UP000831532">
    <property type="component" value="Chromosome"/>
</dbReference>
<dbReference type="RefSeq" id="WP_243492098.1">
    <property type="nucleotide sequence ID" value="NZ_CP063361.1"/>
</dbReference>
<keyword evidence="2" id="KW-1185">Reference proteome</keyword>
<evidence type="ECO:0000313" key="2">
    <source>
        <dbReference type="Proteomes" id="UP000831532"/>
    </source>
</evidence>
<sequence>MKSKVVNPHYVAHLIGPIALANDMEQHEDIFELLDLACKYHVKFLVDEIIQPEYLRLTDESRHKTKESLRYLLNTESSGAVSHICSTLGLSDNEIPKFLDQLWEFLFPAEDKLWLPDLKYVKKSAPLSFNDVSFAYLPTRSFNESLEALGNRMDNE</sequence>
<gene>
    <name evidence="1" type="ORF">INH39_03915</name>
</gene>
<name>A0ABY4A7Z2_9BURK</name>
<organism evidence="1 2">
    <name type="scientific">Massilia violaceinigra</name>
    <dbReference type="NCBI Taxonomy" id="2045208"/>
    <lineage>
        <taxon>Bacteria</taxon>
        <taxon>Pseudomonadati</taxon>
        <taxon>Pseudomonadota</taxon>
        <taxon>Betaproteobacteria</taxon>
        <taxon>Burkholderiales</taxon>
        <taxon>Oxalobacteraceae</taxon>
        <taxon>Telluria group</taxon>
        <taxon>Massilia</taxon>
    </lineage>
</organism>
<proteinExistence type="predicted"/>